<sequence length="333" mass="38225">MPLSYLFEPIGQHTHNLERSDQLKRNTFVRKHLVAEAEKLCRPSDIIKSAAETRSLLGRQILKHIGGNYSEKSDILCKALETLKLWAKDGTPSATEQKAVKLAFPGLEAGEVILEHLLCKVHAMRTLKRRLNTTATKRCQRHLMNALLSKTTEIGCDNEIDLAMRAAPTDRDRDYIRKEWQERKKMWAAYARHHSAILLQIDTTNCVENFHSGKSLKHKYSIKGLVAHLIDIGERIMEDARRAAENFRTKHLNEAEHIPELRMFPLPTQKLIGEIHAMTQNGDEDIDLNDGNDVQCDCIFFRKYFLPCRHIFLANATSDILTEAQWNYFATNV</sequence>
<comment type="caution">
    <text evidence="1">The sequence shown here is derived from an EMBL/GenBank/DDBJ whole genome shotgun (WGS) entry which is preliminary data.</text>
</comment>
<dbReference type="EMBL" id="MU971568">
    <property type="protein sequence ID" value="KAK9233853.1"/>
    <property type="molecule type" value="Genomic_DNA"/>
</dbReference>
<name>A0ACC3SQD3_LIPKO</name>
<keyword evidence="2" id="KW-1185">Reference proteome</keyword>
<evidence type="ECO:0000313" key="2">
    <source>
        <dbReference type="Proteomes" id="UP001433508"/>
    </source>
</evidence>
<accession>A0ACC3SQD3</accession>
<dbReference type="Proteomes" id="UP001433508">
    <property type="component" value="Unassembled WGS sequence"/>
</dbReference>
<proteinExistence type="predicted"/>
<gene>
    <name evidence="1" type="ORF">V1525DRAFT_392049</name>
</gene>
<organism evidence="1 2">
    <name type="scientific">Lipomyces kononenkoae</name>
    <name type="common">Yeast</name>
    <dbReference type="NCBI Taxonomy" id="34357"/>
    <lineage>
        <taxon>Eukaryota</taxon>
        <taxon>Fungi</taxon>
        <taxon>Dikarya</taxon>
        <taxon>Ascomycota</taxon>
        <taxon>Saccharomycotina</taxon>
        <taxon>Lipomycetes</taxon>
        <taxon>Lipomycetales</taxon>
        <taxon>Lipomycetaceae</taxon>
        <taxon>Lipomyces</taxon>
    </lineage>
</organism>
<evidence type="ECO:0000313" key="1">
    <source>
        <dbReference type="EMBL" id="KAK9233853.1"/>
    </source>
</evidence>
<protein>
    <submittedName>
        <fullName evidence="1">Uncharacterized protein</fullName>
    </submittedName>
</protein>
<reference evidence="2" key="1">
    <citation type="journal article" date="2024" name="Front. Bioeng. Biotechnol.">
        <title>Genome-scale model development and genomic sequencing of the oleaginous clade Lipomyces.</title>
        <authorList>
            <person name="Czajka J.J."/>
            <person name="Han Y."/>
            <person name="Kim J."/>
            <person name="Mondo S.J."/>
            <person name="Hofstad B.A."/>
            <person name="Robles A."/>
            <person name="Haridas S."/>
            <person name="Riley R."/>
            <person name="LaButti K."/>
            <person name="Pangilinan J."/>
            <person name="Andreopoulos W."/>
            <person name="Lipzen A."/>
            <person name="Yan J."/>
            <person name="Wang M."/>
            <person name="Ng V."/>
            <person name="Grigoriev I.V."/>
            <person name="Spatafora J.W."/>
            <person name="Magnuson J.K."/>
            <person name="Baker S.E."/>
            <person name="Pomraning K.R."/>
        </authorList>
    </citation>
    <scope>NUCLEOTIDE SEQUENCE [LARGE SCALE GENOMIC DNA]</scope>
    <source>
        <strain evidence="2">CBS 7786</strain>
    </source>
</reference>